<protein>
    <submittedName>
        <fullName evidence="3">DNA methyltransferase</fullName>
    </submittedName>
</protein>
<dbReference type="SUPFAM" id="SSF46767">
    <property type="entry name" value="Methylated DNA-protein cysteine methyltransferase, C-terminal domain"/>
    <property type="match status" value="1"/>
</dbReference>
<organism evidence="3 4">
    <name type="scientific">candidate division WWE3 bacterium</name>
    <dbReference type="NCBI Taxonomy" id="2053526"/>
    <lineage>
        <taxon>Bacteria</taxon>
        <taxon>Katanobacteria</taxon>
    </lineage>
</organism>
<feature type="domain" description="Methylated-DNA-[protein]-cysteine S-methyltransferase DNA binding" evidence="2">
    <location>
        <begin position="3"/>
        <end position="84"/>
    </location>
</feature>
<accession>A0A3A4ZCE7</accession>
<evidence type="ECO:0000259" key="2">
    <source>
        <dbReference type="Pfam" id="PF01035"/>
    </source>
</evidence>
<dbReference type="InterPro" id="IPR036217">
    <property type="entry name" value="MethylDNA_cys_MeTrfase_DNAb"/>
</dbReference>
<dbReference type="Proteomes" id="UP000265540">
    <property type="component" value="Unassembled WGS sequence"/>
</dbReference>
<dbReference type="InterPro" id="IPR014048">
    <property type="entry name" value="MethylDNA_cys_MeTrfase_DNA-bd"/>
</dbReference>
<keyword evidence="3" id="KW-0808">Transferase</keyword>
<evidence type="ECO:0000256" key="1">
    <source>
        <dbReference type="ARBA" id="ARBA00022763"/>
    </source>
</evidence>
<dbReference type="GO" id="GO:0008168">
    <property type="term" value="F:methyltransferase activity"/>
    <property type="evidence" value="ECO:0007669"/>
    <property type="project" value="UniProtKB-KW"/>
</dbReference>
<dbReference type="CDD" id="cd06445">
    <property type="entry name" value="ATase"/>
    <property type="match status" value="1"/>
</dbReference>
<reference evidence="3 4" key="1">
    <citation type="journal article" date="2017" name="ISME J.">
        <title>Energy and carbon metabolisms in a deep terrestrial subsurface fluid microbial community.</title>
        <authorList>
            <person name="Momper L."/>
            <person name="Jungbluth S.P."/>
            <person name="Lee M.D."/>
            <person name="Amend J.P."/>
        </authorList>
    </citation>
    <scope>NUCLEOTIDE SEQUENCE [LARGE SCALE GENOMIC DNA]</scope>
    <source>
        <strain evidence="3">SURF_46</strain>
    </source>
</reference>
<proteinExistence type="predicted"/>
<dbReference type="PANTHER" id="PTHR42942:SF1">
    <property type="entry name" value="ALKYLTRANSFERASE-LIKE PROTEIN 1"/>
    <property type="match status" value="1"/>
</dbReference>
<dbReference type="GO" id="GO:0032259">
    <property type="term" value="P:methylation"/>
    <property type="evidence" value="ECO:0007669"/>
    <property type="project" value="UniProtKB-KW"/>
</dbReference>
<dbReference type="InterPro" id="IPR036388">
    <property type="entry name" value="WH-like_DNA-bd_sf"/>
</dbReference>
<dbReference type="Gene3D" id="1.10.10.10">
    <property type="entry name" value="Winged helix-like DNA-binding domain superfamily/Winged helix DNA-binding domain"/>
    <property type="match status" value="1"/>
</dbReference>
<evidence type="ECO:0000313" key="3">
    <source>
        <dbReference type="EMBL" id="RJR26832.1"/>
    </source>
</evidence>
<dbReference type="EMBL" id="QZJF01000017">
    <property type="protein sequence ID" value="RJR26832.1"/>
    <property type="molecule type" value="Genomic_DNA"/>
</dbReference>
<keyword evidence="3" id="KW-0489">Methyltransferase</keyword>
<dbReference type="GO" id="GO:0006281">
    <property type="term" value="P:DNA repair"/>
    <property type="evidence" value="ECO:0007669"/>
    <property type="project" value="InterPro"/>
</dbReference>
<dbReference type="InterPro" id="IPR052520">
    <property type="entry name" value="ATL_DNA_repair"/>
</dbReference>
<name>A0A3A4ZCE7_UNCKA</name>
<keyword evidence="1" id="KW-0227">DNA damage</keyword>
<dbReference type="AlphaFoldDB" id="A0A3A4ZCE7"/>
<evidence type="ECO:0000313" key="4">
    <source>
        <dbReference type="Proteomes" id="UP000265540"/>
    </source>
</evidence>
<dbReference type="PANTHER" id="PTHR42942">
    <property type="entry name" value="6-O-METHYLGUANINE DNA METHYLTRANSFERASE"/>
    <property type="match status" value="1"/>
</dbReference>
<comment type="caution">
    <text evidence="3">The sequence shown here is derived from an EMBL/GenBank/DDBJ whole genome shotgun (WGS) entry which is preliminary data.</text>
</comment>
<sequence>MSKFREKVIAAVRAVPRGQVVSYGQVALMIGSPRAALQVGYILHDYGDDGVTPWWRVINRDGYISTNCEEHTALMQKELLETEDIAVSDKMQVDMSKFRYLPGPDVLKKLELEDKYIELLYNKFLK</sequence>
<dbReference type="Pfam" id="PF01035">
    <property type="entry name" value="DNA_binding_1"/>
    <property type="match status" value="1"/>
</dbReference>
<gene>
    <name evidence="3" type="ORF">C4561_03575</name>
</gene>